<feature type="transmembrane region" description="Helical" evidence="1">
    <location>
        <begin position="179"/>
        <end position="195"/>
    </location>
</feature>
<dbReference type="Gene3D" id="1.10.287.70">
    <property type="match status" value="1"/>
</dbReference>
<feature type="transmembrane region" description="Helical" evidence="1">
    <location>
        <begin position="103"/>
        <end position="125"/>
    </location>
</feature>
<keyword evidence="1" id="KW-0812">Transmembrane</keyword>
<feature type="transmembrane region" description="Helical" evidence="1">
    <location>
        <begin position="21"/>
        <end position="41"/>
    </location>
</feature>
<dbReference type="Pfam" id="PF07885">
    <property type="entry name" value="Ion_trans_2"/>
    <property type="match status" value="1"/>
</dbReference>
<dbReference type="eggNOG" id="ENOG5032Y28">
    <property type="taxonomic scope" value="Bacteria"/>
</dbReference>
<dbReference type="InterPro" id="IPR013099">
    <property type="entry name" value="K_chnl_dom"/>
</dbReference>
<sequence>MILSGRIKQLLEWRARLEERLGGRYTLTLVSILISLVAQPLAEQYEWLEFSINFLFILTMGFLVVSLHEDRLPRPGFILLGCATLLLIFSEIFSAVLGEWVRASSMVLLPAAVLFVAYCIALIGGSLFRQQQVTSDTLCGAIVAYLLLGIAWAGVYGILELTTVNPFDYGDWTPGGRGAALSYFSFVTLTTLGYGDILPLSEMARTLAAIEAVTGVMFGAIVVAALVANLKPRDAQSAD</sequence>
<feature type="transmembrane region" description="Helical" evidence="1">
    <location>
        <begin position="47"/>
        <end position="65"/>
    </location>
</feature>
<dbReference type="EMBL" id="CP001998">
    <property type="protein sequence ID" value="ADE55999.1"/>
    <property type="molecule type" value="Genomic_DNA"/>
</dbReference>
<feature type="transmembrane region" description="Helical" evidence="1">
    <location>
        <begin position="77"/>
        <end position="97"/>
    </location>
</feature>
<keyword evidence="1" id="KW-1133">Transmembrane helix</keyword>
<keyword evidence="1" id="KW-0472">Membrane</keyword>
<reference evidence="3 4" key="1">
    <citation type="journal article" date="2010" name="Stand. Genomic Sci.">
        <title>Complete genome sequence of Coraliomargarita akajimensis type strain (04OKA010-24).</title>
        <authorList>
            <person name="Mavromatis K."/>
            <person name="Abt B."/>
            <person name="Brambilla E."/>
            <person name="Lapidus A."/>
            <person name="Copeland A."/>
            <person name="Deshpande S."/>
            <person name="Nolan M."/>
            <person name="Lucas S."/>
            <person name="Tice H."/>
            <person name="Cheng J.F."/>
            <person name="Han C."/>
            <person name="Detter J.C."/>
            <person name="Woyke T."/>
            <person name="Goodwin L."/>
            <person name="Pitluck S."/>
            <person name="Held B."/>
            <person name="Brettin T."/>
            <person name="Tapia R."/>
            <person name="Ivanova N."/>
            <person name="Mikhailova N."/>
            <person name="Pati A."/>
            <person name="Liolios K."/>
            <person name="Chen A."/>
            <person name="Palaniappan K."/>
            <person name="Land M."/>
            <person name="Hauser L."/>
            <person name="Chang Y.J."/>
            <person name="Jeffries C.D."/>
            <person name="Rohde M."/>
            <person name="Goker M."/>
            <person name="Bristow J."/>
            <person name="Eisen J.A."/>
            <person name="Markowitz V."/>
            <person name="Hugenholtz P."/>
            <person name="Klenk H.P."/>
            <person name="Kyrpides N.C."/>
        </authorList>
    </citation>
    <scope>NUCLEOTIDE SEQUENCE [LARGE SCALE GENOMIC DNA]</scope>
    <source>
        <strain evidence="4">DSM 45221 / IAM 15411 / JCM 23193 / KCTC 12865</strain>
    </source>
</reference>
<organism evidence="3 4">
    <name type="scientific">Coraliomargarita akajimensis (strain DSM 45221 / IAM 15411 / JCM 23193 / KCTC 12865 / 04OKA010-24)</name>
    <dbReference type="NCBI Taxonomy" id="583355"/>
    <lineage>
        <taxon>Bacteria</taxon>
        <taxon>Pseudomonadati</taxon>
        <taxon>Verrucomicrobiota</taxon>
        <taxon>Opitutia</taxon>
        <taxon>Puniceicoccales</taxon>
        <taxon>Coraliomargaritaceae</taxon>
        <taxon>Coraliomargarita</taxon>
    </lineage>
</organism>
<dbReference type="SUPFAM" id="SSF81324">
    <property type="entry name" value="Voltage-gated potassium channels"/>
    <property type="match status" value="1"/>
</dbReference>
<dbReference type="Proteomes" id="UP000000925">
    <property type="component" value="Chromosome"/>
</dbReference>
<feature type="transmembrane region" description="Helical" evidence="1">
    <location>
        <begin position="207"/>
        <end position="228"/>
    </location>
</feature>
<feature type="domain" description="Potassium channel" evidence="2">
    <location>
        <begin position="182"/>
        <end position="228"/>
    </location>
</feature>
<dbReference type="KEGG" id="caa:Caka_2986"/>
<name>D5ERF5_CORAD</name>
<dbReference type="HOGENOM" id="CLU_089632_1_0_0"/>
<evidence type="ECO:0000259" key="2">
    <source>
        <dbReference type="Pfam" id="PF07885"/>
    </source>
</evidence>
<proteinExistence type="predicted"/>
<dbReference type="STRING" id="583355.Caka_2986"/>
<dbReference type="AlphaFoldDB" id="D5ERF5"/>
<evidence type="ECO:0000256" key="1">
    <source>
        <dbReference type="SAM" id="Phobius"/>
    </source>
</evidence>
<keyword evidence="4" id="KW-1185">Reference proteome</keyword>
<gene>
    <name evidence="3" type="ordered locus">Caka_2986</name>
</gene>
<accession>D5ERF5</accession>
<evidence type="ECO:0000313" key="3">
    <source>
        <dbReference type="EMBL" id="ADE55999.1"/>
    </source>
</evidence>
<feature type="transmembrane region" description="Helical" evidence="1">
    <location>
        <begin position="137"/>
        <end position="159"/>
    </location>
</feature>
<evidence type="ECO:0000313" key="4">
    <source>
        <dbReference type="Proteomes" id="UP000000925"/>
    </source>
</evidence>
<protein>
    <submittedName>
        <fullName evidence="3">Ion transport 2 domain protein</fullName>
    </submittedName>
</protein>